<sequence>MVNCVSNVNLRSYLGSPPTTKNIHSFFSSPWTTTTETTQKNQTRKGKDSESGAIRRRTKQSERPGQGKESSRSGSTTGEGKRNQDLAEKEEAMIHDRSHREEDLLNTSGQRGLQASERRRGCK</sequence>
<accession>A0A6N2NGX4</accession>
<feature type="compositionally biased region" description="Basic and acidic residues" evidence="1">
    <location>
        <begin position="79"/>
        <end position="103"/>
    </location>
</feature>
<evidence type="ECO:0000313" key="2">
    <source>
        <dbReference type="EMBL" id="VFU66463.1"/>
    </source>
</evidence>
<evidence type="ECO:0000256" key="1">
    <source>
        <dbReference type="SAM" id="MobiDB-lite"/>
    </source>
</evidence>
<proteinExistence type="predicted"/>
<protein>
    <submittedName>
        <fullName evidence="2">Uncharacterized protein</fullName>
    </submittedName>
</protein>
<dbReference type="EMBL" id="CAADRP010002359">
    <property type="protein sequence ID" value="VFU66463.1"/>
    <property type="molecule type" value="Genomic_DNA"/>
</dbReference>
<dbReference type="AlphaFoldDB" id="A0A6N2NGX4"/>
<feature type="region of interest" description="Disordered" evidence="1">
    <location>
        <begin position="12"/>
        <end position="123"/>
    </location>
</feature>
<name>A0A6N2NGX4_SALVM</name>
<feature type="compositionally biased region" description="Polar residues" evidence="1">
    <location>
        <begin position="17"/>
        <end position="31"/>
    </location>
</feature>
<gene>
    <name evidence="2" type="ORF">SVIM_LOCUS516129</name>
</gene>
<organism evidence="2">
    <name type="scientific">Salix viminalis</name>
    <name type="common">Common osier</name>
    <name type="synonym">Basket willow</name>
    <dbReference type="NCBI Taxonomy" id="40686"/>
    <lineage>
        <taxon>Eukaryota</taxon>
        <taxon>Viridiplantae</taxon>
        <taxon>Streptophyta</taxon>
        <taxon>Embryophyta</taxon>
        <taxon>Tracheophyta</taxon>
        <taxon>Spermatophyta</taxon>
        <taxon>Magnoliopsida</taxon>
        <taxon>eudicotyledons</taxon>
        <taxon>Gunneridae</taxon>
        <taxon>Pentapetalae</taxon>
        <taxon>rosids</taxon>
        <taxon>fabids</taxon>
        <taxon>Malpighiales</taxon>
        <taxon>Salicaceae</taxon>
        <taxon>Saliceae</taxon>
        <taxon>Salix</taxon>
    </lineage>
</organism>
<feature type="compositionally biased region" description="Basic and acidic residues" evidence="1">
    <location>
        <begin position="59"/>
        <end position="71"/>
    </location>
</feature>
<reference evidence="2" key="1">
    <citation type="submission" date="2019-03" db="EMBL/GenBank/DDBJ databases">
        <authorList>
            <person name="Mank J."/>
            <person name="Almeida P."/>
        </authorList>
    </citation>
    <scope>NUCLEOTIDE SEQUENCE</scope>
    <source>
        <strain evidence="2">78183</strain>
    </source>
</reference>